<evidence type="ECO:0000256" key="7">
    <source>
        <dbReference type="ARBA" id="ARBA00023237"/>
    </source>
</evidence>
<evidence type="ECO:0000259" key="12">
    <source>
        <dbReference type="Pfam" id="PF07715"/>
    </source>
</evidence>
<reference evidence="13 14" key="1">
    <citation type="submission" date="2020-08" db="EMBL/GenBank/DDBJ databases">
        <title>Genomic Encyclopedia of Type Strains, Phase IV (KMG-V): Genome sequencing to study the core and pangenomes of soil and plant-associated prokaryotes.</title>
        <authorList>
            <person name="Whitman W."/>
        </authorList>
    </citation>
    <scope>NUCLEOTIDE SEQUENCE [LARGE SCALE GENOMIC DNA]</scope>
    <source>
        <strain evidence="13 14">S3M1</strain>
    </source>
</reference>
<keyword evidence="4 8" id="KW-0812">Transmembrane</keyword>
<feature type="chain" id="PRO_5030819852" evidence="10">
    <location>
        <begin position="21"/>
        <end position="801"/>
    </location>
</feature>
<dbReference type="PROSITE" id="PS52016">
    <property type="entry name" value="TONB_DEPENDENT_REC_3"/>
    <property type="match status" value="1"/>
</dbReference>
<comment type="similarity">
    <text evidence="8 9">Belongs to the TonB-dependent receptor family.</text>
</comment>
<dbReference type="InterPro" id="IPR000531">
    <property type="entry name" value="Beta-barrel_TonB"/>
</dbReference>
<keyword evidence="2 8" id="KW-0813">Transport</keyword>
<evidence type="ECO:0000256" key="2">
    <source>
        <dbReference type="ARBA" id="ARBA00022448"/>
    </source>
</evidence>
<evidence type="ECO:0000256" key="5">
    <source>
        <dbReference type="ARBA" id="ARBA00023077"/>
    </source>
</evidence>
<evidence type="ECO:0000256" key="10">
    <source>
        <dbReference type="SAM" id="SignalP"/>
    </source>
</evidence>
<organism evidence="13 14">
    <name type="scientific">Pedobacter cryoconitis</name>
    <dbReference type="NCBI Taxonomy" id="188932"/>
    <lineage>
        <taxon>Bacteria</taxon>
        <taxon>Pseudomonadati</taxon>
        <taxon>Bacteroidota</taxon>
        <taxon>Sphingobacteriia</taxon>
        <taxon>Sphingobacteriales</taxon>
        <taxon>Sphingobacteriaceae</taxon>
        <taxon>Pedobacter</taxon>
    </lineage>
</organism>
<keyword evidence="10" id="KW-0732">Signal</keyword>
<dbReference type="Pfam" id="PF13715">
    <property type="entry name" value="CarbopepD_reg_2"/>
    <property type="match status" value="1"/>
</dbReference>
<evidence type="ECO:0000256" key="1">
    <source>
        <dbReference type="ARBA" id="ARBA00004571"/>
    </source>
</evidence>
<dbReference type="GO" id="GO:0009279">
    <property type="term" value="C:cell outer membrane"/>
    <property type="evidence" value="ECO:0007669"/>
    <property type="project" value="UniProtKB-SubCell"/>
</dbReference>
<keyword evidence="6 8" id="KW-0472">Membrane</keyword>
<dbReference type="InterPro" id="IPR008969">
    <property type="entry name" value="CarboxyPept-like_regulatory"/>
</dbReference>
<dbReference type="EMBL" id="JACHCE010000007">
    <property type="protein sequence ID" value="MBB5637971.1"/>
    <property type="molecule type" value="Genomic_DNA"/>
</dbReference>
<feature type="domain" description="TonB-dependent receptor-like beta-barrel" evidence="11">
    <location>
        <begin position="321"/>
        <end position="767"/>
    </location>
</feature>
<dbReference type="SUPFAM" id="SSF49464">
    <property type="entry name" value="Carboxypeptidase regulatory domain-like"/>
    <property type="match status" value="1"/>
</dbReference>
<dbReference type="PANTHER" id="PTHR30442">
    <property type="entry name" value="IRON III DICITRATE TRANSPORT PROTEIN FECA"/>
    <property type="match status" value="1"/>
</dbReference>
<sequence>MAKRFTFLFFALISSIAVQAQKINISGFVKDQTTNTGVPYASLFFTKNTGCTGDSLGHFNYILKAGKYNVIIKAVGYESRAFEWKVDASGNQKSFELKSIANQLGTVSIIGAQQQLSDVKLQTQTAGTTIYAGKKNEIIDLNTISANTAINSTRQVYAKIPGVNIIENDEAGVQLSIATRGLNPNRTTEFNSRQNGYDISADPIGYPENYYTPPTDGLDNIEIIRGAASLQYGTQFGGLLNFKMKQGPVDKTFELVSKQTAGSYGFFNSFNSIGGQDKKLNYYAFYNFKRGDGWRQNTGFNVHNAYLSLKYAFTPKLTLGFEYTFMDYRLQQPGGLTDQEFKENPRQSLRNRNWFAATWNIPALTLKYDIDSNNLLSVKVYSLIADRKNVGDLNSIIYPDDPSKPRTVMNDQYRNYYMETRYIHHYELVNGIKSSFLAGVRAYHGDTHRIQGYNYTGSDANFSVRDNDNLQIDYRFPSYNAAAFAENVFQLTNKLSVIPGARFEYIRTNANGYTIPDTTTNIKTPGHESHTRKFVLLGMGLDYKISRKTDFYANFSQNYSPVSFTDIIISQPTLKVDPDLKDVKGYNFDLGYRGQISNLVNFDLSGFYLLYKNRIGTLLQTDGGGDVYQYETNISDSRSIGVETYAEINLLHLLPQYRYSEYKISLFGSVSYTNASYIDVPADRKQFEGKKVEYAAPWIDRYGIDFLFKHFSGSLQYSYTDAEFSDATNAKASTDGSIGIIPAYHVMDFTIGYTLKRCKLSFSVNNLGNEMYFTRRTTGFPGPGIIPSEGRAFYSTLKFNL</sequence>
<dbReference type="GO" id="GO:0033214">
    <property type="term" value="P:siderophore-iron import into cell"/>
    <property type="evidence" value="ECO:0007669"/>
    <property type="project" value="TreeGrafter"/>
</dbReference>
<evidence type="ECO:0000256" key="9">
    <source>
        <dbReference type="RuleBase" id="RU003357"/>
    </source>
</evidence>
<keyword evidence="5 9" id="KW-0798">TonB box</keyword>
<evidence type="ECO:0000313" key="13">
    <source>
        <dbReference type="EMBL" id="MBB5637971.1"/>
    </source>
</evidence>
<evidence type="ECO:0000256" key="4">
    <source>
        <dbReference type="ARBA" id="ARBA00022692"/>
    </source>
</evidence>
<accession>A0A7W9E0D9</accession>
<dbReference type="Proteomes" id="UP000537204">
    <property type="component" value="Unassembled WGS sequence"/>
</dbReference>
<dbReference type="InterPro" id="IPR012910">
    <property type="entry name" value="Plug_dom"/>
</dbReference>
<name>A0A7W9E0D9_9SPHI</name>
<evidence type="ECO:0000313" key="14">
    <source>
        <dbReference type="Proteomes" id="UP000537204"/>
    </source>
</evidence>
<dbReference type="Gene3D" id="2.60.40.1120">
    <property type="entry name" value="Carboxypeptidase-like, regulatory domain"/>
    <property type="match status" value="1"/>
</dbReference>
<dbReference type="RefSeq" id="WP_183883828.1">
    <property type="nucleotide sequence ID" value="NZ_JACHCE010000007.1"/>
</dbReference>
<feature type="signal peptide" evidence="10">
    <location>
        <begin position="1"/>
        <end position="20"/>
    </location>
</feature>
<gene>
    <name evidence="13" type="ORF">HDE68_003897</name>
</gene>
<dbReference type="InterPro" id="IPR036942">
    <property type="entry name" value="Beta-barrel_TonB_sf"/>
</dbReference>
<dbReference type="Pfam" id="PF00593">
    <property type="entry name" value="TonB_dep_Rec_b-barrel"/>
    <property type="match status" value="1"/>
</dbReference>
<evidence type="ECO:0000256" key="8">
    <source>
        <dbReference type="PROSITE-ProRule" id="PRU01360"/>
    </source>
</evidence>
<evidence type="ECO:0000256" key="6">
    <source>
        <dbReference type="ARBA" id="ARBA00023136"/>
    </source>
</evidence>
<dbReference type="Gene3D" id="2.170.130.10">
    <property type="entry name" value="TonB-dependent receptor, plug domain"/>
    <property type="match status" value="1"/>
</dbReference>
<dbReference type="SUPFAM" id="SSF56935">
    <property type="entry name" value="Porins"/>
    <property type="match status" value="1"/>
</dbReference>
<dbReference type="AlphaFoldDB" id="A0A7W9E0D9"/>
<proteinExistence type="inferred from homology"/>
<comment type="subcellular location">
    <subcellularLocation>
        <location evidence="1 8">Cell outer membrane</location>
        <topology evidence="1 8">Multi-pass membrane protein</topology>
    </subcellularLocation>
</comment>
<keyword evidence="3 8" id="KW-1134">Transmembrane beta strand</keyword>
<dbReference type="PANTHER" id="PTHR30442:SF0">
    <property type="entry name" value="FE(3+) DICITRATE TRANSPORT PROTEIN FECA"/>
    <property type="match status" value="1"/>
</dbReference>
<dbReference type="InterPro" id="IPR039426">
    <property type="entry name" value="TonB-dep_rcpt-like"/>
</dbReference>
<protein>
    <submittedName>
        <fullName evidence="13">Fe(3+) dicitrate transport protein</fullName>
    </submittedName>
</protein>
<dbReference type="Pfam" id="PF07715">
    <property type="entry name" value="Plug"/>
    <property type="match status" value="1"/>
</dbReference>
<keyword evidence="7 8" id="KW-0998">Cell outer membrane</keyword>
<dbReference type="InterPro" id="IPR037066">
    <property type="entry name" value="Plug_dom_sf"/>
</dbReference>
<feature type="domain" description="TonB-dependent receptor plug" evidence="12">
    <location>
        <begin position="144"/>
        <end position="235"/>
    </location>
</feature>
<evidence type="ECO:0000256" key="3">
    <source>
        <dbReference type="ARBA" id="ARBA00022452"/>
    </source>
</evidence>
<evidence type="ECO:0000259" key="11">
    <source>
        <dbReference type="Pfam" id="PF00593"/>
    </source>
</evidence>
<comment type="caution">
    <text evidence="13">The sequence shown here is derived from an EMBL/GenBank/DDBJ whole genome shotgun (WGS) entry which is preliminary data.</text>
</comment>
<dbReference type="Gene3D" id="2.40.170.20">
    <property type="entry name" value="TonB-dependent receptor, beta-barrel domain"/>
    <property type="match status" value="1"/>
</dbReference>